<sequence length="200" mass="22926">MKKLIGFAAIAVFCTNSLAEIPVKNNSISFNKLPIEIKEAVQSEYIDTCQGISEDEEMQVKNPKITFRKGFLVNVDFNNDGLKDYIIRSSDVTCEGAYSMFTGNSDGFIDIYFQNEAGKYDHVLNYWLGREGLELKKIKDGYRFTSEYNDSYLVWDKSINKFISYYGPEKRKDILDLNDENSTTSQTSTEKGEVLRQAFQ</sequence>
<keyword evidence="3" id="KW-1185">Reference proteome</keyword>
<dbReference type="STRING" id="595670.SAMN05421643_13419"/>
<keyword evidence="1" id="KW-0732">Signal</keyword>
<accession>A0A1H3N091</accession>
<evidence type="ECO:0000256" key="1">
    <source>
        <dbReference type="SAM" id="SignalP"/>
    </source>
</evidence>
<proteinExistence type="predicted"/>
<dbReference type="EMBL" id="FNPK01000034">
    <property type="protein sequence ID" value="SDY82337.1"/>
    <property type="molecule type" value="Genomic_DNA"/>
</dbReference>
<organism evidence="2 3">
    <name type="scientific">Acinetobacter kyonggiensis</name>
    <dbReference type="NCBI Taxonomy" id="595670"/>
    <lineage>
        <taxon>Bacteria</taxon>
        <taxon>Pseudomonadati</taxon>
        <taxon>Pseudomonadota</taxon>
        <taxon>Gammaproteobacteria</taxon>
        <taxon>Moraxellales</taxon>
        <taxon>Moraxellaceae</taxon>
        <taxon>Acinetobacter</taxon>
    </lineage>
</organism>
<evidence type="ECO:0000313" key="2">
    <source>
        <dbReference type="EMBL" id="SDY82337.1"/>
    </source>
</evidence>
<dbReference type="Proteomes" id="UP000199035">
    <property type="component" value="Unassembled WGS sequence"/>
</dbReference>
<evidence type="ECO:0000313" key="3">
    <source>
        <dbReference type="Proteomes" id="UP000199035"/>
    </source>
</evidence>
<dbReference type="AlphaFoldDB" id="A0A1H3N091"/>
<protein>
    <submittedName>
        <fullName evidence="2">Uncharacterized protein</fullName>
    </submittedName>
</protein>
<gene>
    <name evidence="2" type="ORF">SAMN05421643_13419</name>
</gene>
<name>A0A1H3N091_9GAMM</name>
<dbReference type="RefSeq" id="WP_092692631.1">
    <property type="nucleotide sequence ID" value="NZ_FNPK01000034.1"/>
</dbReference>
<feature type="chain" id="PRO_5011575733" evidence="1">
    <location>
        <begin position="20"/>
        <end position="200"/>
    </location>
</feature>
<reference evidence="3" key="1">
    <citation type="submission" date="2016-10" db="EMBL/GenBank/DDBJ databases">
        <authorList>
            <person name="Varghese N."/>
            <person name="Submissions S."/>
        </authorList>
    </citation>
    <scope>NUCLEOTIDE SEQUENCE [LARGE SCALE GENOMIC DNA]</scope>
    <source>
        <strain evidence="3">ANC 5109</strain>
    </source>
</reference>
<feature type="signal peptide" evidence="1">
    <location>
        <begin position="1"/>
        <end position="19"/>
    </location>
</feature>